<evidence type="ECO:0000259" key="7">
    <source>
        <dbReference type="Pfam" id="PF17777"/>
    </source>
</evidence>
<feature type="region of interest" description="Disordered" evidence="6">
    <location>
        <begin position="250"/>
        <end position="279"/>
    </location>
</feature>
<evidence type="ECO:0000256" key="5">
    <source>
        <dbReference type="PIRNR" id="PIRNR039087"/>
    </source>
</evidence>
<comment type="caution">
    <text evidence="8">The sequence shown here is derived from an EMBL/GenBank/DDBJ whole genome shotgun (WGS) entry which is preliminary data.</text>
</comment>
<evidence type="ECO:0000256" key="4">
    <source>
        <dbReference type="ARBA" id="ARBA00023274"/>
    </source>
</evidence>
<feature type="domain" description="Large ribosomal subunit protein uL10-like insertion" evidence="7">
    <location>
        <begin position="74"/>
        <end position="143"/>
    </location>
</feature>
<evidence type="ECO:0000256" key="6">
    <source>
        <dbReference type="SAM" id="MobiDB-lite"/>
    </source>
</evidence>
<keyword evidence="9" id="KW-1185">Reference proteome</keyword>
<evidence type="ECO:0000256" key="3">
    <source>
        <dbReference type="ARBA" id="ARBA00022980"/>
    </source>
</evidence>
<dbReference type="Gene3D" id="3.90.105.20">
    <property type="match status" value="1"/>
</dbReference>
<dbReference type="InterPro" id="IPR040637">
    <property type="entry name" value="Ribosomal_uL10-like_insert"/>
</dbReference>
<dbReference type="AlphaFoldDB" id="A0A8X6KH46"/>
<dbReference type="InterPro" id="IPR030670">
    <property type="entry name" value="uL10_eukaryotes"/>
</dbReference>
<dbReference type="FunFam" id="3.90.105.20:FF:000001">
    <property type="entry name" value="60S acidic ribosomal protein P0"/>
    <property type="match status" value="1"/>
</dbReference>
<dbReference type="EMBL" id="BMAO01001225">
    <property type="protein sequence ID" value="GFQ71748.1"/>
    <property type="molecule type" value="Genomic_DNA"/>
</dbReference>
<dbReference type="InterPro" id="IPR043164">
    <property type="entry name" value="Ribosomal_uL10-like_insert_sf"/>
</dbReference>
<dbReference type="InterPro" id="IPR043141">
    <property type="entry name" value="Ribosomal_uL10-like_sf"/>
</dbReference>
<dbReference type="Pfam" id="PF00428">
    <property type="entry name" value="Ribosomal_60s"/>
    <property type="match status" value="1"/>
</dbReference>
<dbReference type="PANTHER" id="PTHR45699:SF3">
    <property type="entry name" value="LARGE RIBOSOMAL SUBUNIT PROTEIN UL10"/>
    <property type="match status" value="1"/>
</dbReference>
<comment type="similarity">
    <text evidence="2 5">Belongs to the universal ribosomal protein uL10 family.</text>
</comment>
<dbReference type="InterPro" id="IPR050323">
    <property type="entry name" value="Ribosomal_protein_uL10"/>
</dbReference>
<evidence type="ECO:0000313" key="8">
    <source>
        <dbReference type="EMBL" id="GFQ71748.1"/>
    </source>
</evidence>
<evidence type="ECO:0000313" key="9">
    <source>
        <dbReference type="Proteomes" id="UP000887116"/>
    </source>
</evidence>
<accession>A0A8X6KH46</accession>
<keyword evidence="4 5" id="KW-0687">Ribonucleoprotein</keyword>
<dbReference type="OrthoDB" id="10259902at2759"/>
<dbReference type="Proteomes" id="UP000887116">
    <property type="component" value="Unassembled WGS sequence"/>
</dbReference>
<dbReference type="PIRSF" id="PIRSF039087">
    <property type="entry name" value="L10E"/>
    <property type="match status" value="1"/>
</dbReference>
<organism evidence="8 9">
    <name type="scientific">Trichonephila clavata</name>
    <name type="common">Joro spider</name>
    <name type="synonym">Nephila clavata</name>
    <dbReference type="NCBI Taxonomy" id="2740835"/>
    <lineage>
        <taxon>Eukaryota</taxon>
        <taxon>Metazoa</taxon>
        <taxon>Ecdysozoa</taxon>
        <taxon>Arthropoda</taxon>
        <taxon>Chelicerata</taxon>
        <taxon>Arachnida</taxon>
        <taxon>Araneae</taxon>
        <taxon>Araneomorphae</taxon>
        <taxon>Entelegynae</taxon>
        <taxon>Araneoidea</taxon>
        <taxon>Nephilidae</taxon>
        <taxon>Trichonephila</taxon>
    </lineage>
</organism>
<gene>
    <name evidence="8" type="primary">RpLP0</name>
    <name evidence="8" type="ORF">TNCT_263101</name>
</gene>
<dbReference type="Gene3D" id="3.30.70.1730">
    <property type="match status" value="1"/>
</dbReference>
<keyword evidence="3 5" id="KW-0689">Ribosomal protein</keyword>
<proteinExistence type="inferred from homology"/>
<dbReference type="GO" id="GO:0070180">
    <property type="term" value="F:large ribosomal subunit rRNA binding"/>
    <property type="evidence" value="ECO:0007669"/>
    <property type="project" value="TreeGrafter"/>
</dbReference>
<reference evidence="8" key="1">
    <citation type="submission" date="2020-07" db="EMBL/GenBank/DDBJ databases">
        <title>Multicomponent nature underlies the extraordinary mechanical properties of spider dragline silk.</title>
        <authorList>
            <person name="Kono N."/>
            <person name="Nakamura H."/>
            <person name="Mori M."/>
            <person name="Yoshida Y."/>
            <person name="Ohtoshi R."/>
            <person name="Malay A.D."/>
            <person name="Moran D.A.P."/>
            <person name="Tomita M."/>
            <person name="Numata K."/>
            <person name="Arakawa K."/>
        </authorList>
    </citation>
    <scope>NUCLEOTIDE SEQUENCE</scope>
</reference>
<evidence type="ECO:0000256" key="2">
    <source>
        <dbReference type="ARBA" id="ARBA00008889"/>
    </source>
</evidence>
<protein>
    <recommendedName>
        <fullName evidence="5">60S acidic ribosomal protein P0</fullName>
    </recommendedName>
</protein>
<comment type="function">
    <text evidence="1 5">Ribosomal protein P0 is the functional equivalent of E.coli protein L10.</text>
</comment>
<name>A0A8X6KH46_TRICU</name>
<dbReference type="GO" id="GO:0022625">
    <property type="term" value="C:cytosolic large ribosomal subunit"/>
    <property type="evidence" value="ECO:0007669"/>
    <property type="project" value="TreeGrafter"/>
</dbReference>
<dbReference type="Pfam" id="PF17777">
    <property type="entry name" value="RL10P_insert"/>
    <property type="match status" value="1"/>
</dbReference>
<feature type="compositionally biased region" description="Basic and acidic residues" evidence="6">
    <location>
        <begin position="253"/>
        <end position="264"/>
    </location>
</feature>
<dbReference type="GO" id="GO:0003735">
    <property type="term" value="F:structural constituent of ribosome"/>
    <property type="evidence" value="ECO:0007669"/>
    <property type="project" value="TreeGrafter"/>
</dbReference>
<sequence>MIANENCTLSELEIAEPTDILGVELGFVLPHGCLSTMRSLILPHIRGNVGFVFTKLDLVDIREKIMSNKVKAPARAGATAPCDVILSPQNTGLGPEKTSFFQALQIPTKISKGTIEILNEIHLIKKDDKVGASEATLLNMLNVSPFSYGLKVIQVYDSGTVFAPEILDITNADLQAKFLEGVMNVAAVSLEIGYPTIASAPHSIVNGLKNLIAIAVETDITFKEAEMAKEYLKDPSKFAAAAVAAAPAAAGKVEAKKEEAKKEEESEGSDDDMGFGLFD</sequence>
<dbReference type="GO" id="GO:0000027">
    <property type="term" value="P:ribosomal large subunit assembly"/>
    <property type="evidence" value="ECO:0007669"/>
    <property type="project" value="TreeGrafter"/>
</dbReference>
<dbReference type="GO" id="GO:0002181">
    <property type="term" value="P:cytoplasmic translation"/>
    <property type="evidence" value="ECO:0007669"/>
    <property type="project" value="TreeGrafter"/>
</dbReference>
<evidence type="ECO:0000256" key="1">
    <source>
        <dbReference type="ARBA" id="ARBA00002200"/>
    </source>
</evidence>
<dbReference type="PANTHER" id="PTHR45699">
    <property type="entry name" value="60S ACIDIC RIBOSOMAL PROTEIN P0"/>
    <property type="match status" value="1"/>
</dbReference>